<feature type="compositionally biased region" description="Low complexity" evidence="1">
    <location>
        <begin position="821"/>
        <end position="831"/>
    </location>
</feature>
<feature type="region of interest" description="Disordered" evidence="1">
    <location>
        <begin position="656"/>
        <end position="683"/>
    </location>
</feature>
<feature type="compositionally biased region" description="Low complexity" evidence="1">
    <location>
        <begin position="131"/>
        <end position="143"/>
    </location>
</feature>
<organism evidence="2 3">
    <name type="scientific">Galerina marginata (strain CBS 339.88)</name>
    <dbReference type="NCBI Taxonomy" id="685588"/>
    <lineage>
        <taxon>Eukaryota</taxon>
        <taxon>Fungi</taxon>
        <taxon>Dikarya</taxon>
        <taxon>Basidiomycota</taxon>
        <taxon>Agaricomycotina</taxon>
        <taxon>Agaricomycetes</taxon>
        <taxon>Agaricomycetidae</taxon>
        <taxon>Agaricales</taxon>
        <taxon>Agaricineae</taxon>
        <taxon>Strophariaceae</taxon>
        <taxon>Galerina</taxon>
    </lineage>
</organism>
<feature type="region of interest" description="Disordered" evidence="1">
    <location>
        <begin position="532"/>
        <end position="602"/>
    </location>
</feature>
<dbReference type="AlphaFoldDB" id="A0A067SFP5"/>
<dbReference type="Proteomes" id="UP000027222">
    <property type="component" value="Unassembled WGS sequence"/>
</dbReference>
<name>A0A067SFP5_GALM3</name>
<protein>
    <submittedName>
        <fullName evidence="2">Uncharacterized protein</fullName>
    </submittedName>
</protein>
<evidence type="ECO:0000313" key="2">
    <source>
        <dbReference type="EMBL" id="KDR69765.1"/>
    </source>
</evidence>
<feature type="compositionally biased region" description="Low complexity" evidence="1">
    <location>
        <begin position="1"/>
        <end position="46"/>
    </location>
</feature>
<gene>
    <name evidence="2" type="ORF">GALMADRAFT_214870</name>
</gene>
<feature type="compositionally biased region" description="Basic and acidic residues" evidence="1">
    <location>
        <begin position="310"/>
        <end position="322"/>
    </location>
</feature>
<proteinExistence type="predicted"/>
<feature type="compositionally biased region" description="Low complexity" evidence="1">
    <location>
        <begin position="483"/>
        <end position="492"/>
    </location>
</feature>
<feature type="region of interest" description="Disordered" evidence="1">
    <location>
        <begin position="821"/>
        <end position="843"/>
    </location>
</feature>
<feature type="compositionally biased region" description="Low complexity" evidence="1">
    <location>
        <begin position="65"/>
        <end position="76"/>
    </location>
</feature>
<feature type="compositionally biased region" description="Low complexity" evidence="1">
    <location>
        <begin position="350"/>
        <end position="359"/>
    </location>
</feature>
<evidence type="ECO:0000256" key="1">
    <source>
        <dbReference type="SAM" id="MobiDB-lite"/>
    </source>
</evidence>
<feature type="compositionally biased region" description="Pro residues" evidence="1">
    <location>
        <begin position="158"/>
        <end position="169"/>
    </location>
</feature>
<keyword evidence="3" id="KW-1185">Reference proteome</keyword>
<feature type="compositionally biased region" description="Gly residues" evidence="1">
    <location>
        <begin position="832"/>
        <end position="843"/>
    </location>
</feature>
<dbReference type="EMBL" id="KL142400">
    <property type="protein sequence ID" value="KDR69765.1"/>
    <property type="molecule type" value="Genomic_DNA"/>
</dbReference>
<accession>A0A067SFP5</accession>
<evidence type="ECO:0000313" key="3">
    <source>
        <dbReference type="Proteomes" id="UP000027222"/>
    </source>
</evidence>
<feature type="compositionally biased region" description="Basic and acidic residues" evidence="1">
    <location>
        <begin position="118"/>
        <end position="129"/>
    </location>
</feature>
<feature type="region of interest" description="Disordered" evidence="1">
    <location>
        <begin position="1"/>
        <end position="392"/>
    </location>
</feature>
<feature type="compositionally biased region" description="Basic residues" evidence="1">
    <location>
        <begin position="92"/>
        <end position="102"/>
    </location>
</feature>
<feature type="compositionally biased region" description="Low complexity" evidence="1">
    <location>
        <begin position="283"/>
        <end position="305"/>
    </location>
</feature>
<feature type="compositionally biased region" description="Basic and acidic residues" evidence="1">
    <location>
        <begin position="540"/>
        <end position="549"/>
    </location>
</feature>
<feature type="compositionally biased region" description="Acidic residues" evidence="1">
    <location>
        <begin position="335"/>
        <end position="344"/>
    </location>
</feature>
<feature type="region of interest" description="Disordered" evidence="1">
    <location>
        <begin position="470"/>
        <end position="503"/>
    </location>
</feature>
<feature type="compositionally biased region" description="Basic and acidic residues" evidence="1">
    <location>
        <begin position="47"/>
        <end position="57"/>
    </location>
</feature>
<reference evidence="3" key="1">
    <citation type="journal article" date="2014" name="Proc. Natl. Acad. Sci. U.S.A.">
        <title>Extensive sampling of basidiomycete genomes demonstrates inadequacy of the white-rot/brown-rot paradigm for wood decay fungi.</title>
        <authorList>
            <person name="Riley R."/>
            <person name="Salamov A.A."/>
            <person name="Brown D.W."/>
            <person name="Nagy L.G."/>
            <person name="Floudas D."/>
            <person name="Held B.W."/>
            <person name="Levasseur A."/>
            <person name="Lombard V."/>
            <person name="Morin E."/>
            <person name="Otillar R."/>
            <person name="Lindquist E.A."/>
            <person name="Sun H."/>
            <person name="LaButti K.M."/>
            <person name="Schmutz J."/>
            <person name="Jabbour D."/>
            <person name="Luo H."/>
            <person name="Baker S.E."/>
            <person name="Pisabarro A.G."/>
            <person name="Walton J.D."/>
            <person name="Blanchette R.A."/>
            <person name="Henrissat B."/>
            <person name="Martin F."/>
            <person name="Cullen D."/>
            <person name="Hibbett D.S."/>
            <person name="Grigoriev I.V."/>
        </authorList>
    </citation>
    <scope>NUCLEOTIDE SEQUENCE [LARGE SCALE GENOMIC DNA]</scope>
    <source>
        <strain evidence="3">CBS 339.88</strain>
    </source>
</reference>
<feature type="region of interest" description="Disordered" evidence="1">
    <location>
        <begin position="748"/>
        <end position="767"/>
    </location>
</feature>
<dbReference type="HOGENOM" id="CLU_337718_0_0_1"/>
<feature type="compositionally biased region" description="Polar residues" evidence="1">
    <location>
        <begin position="575"/>
        <end position="595"/>
    </location>
</feature>
<sequence>MAQPLPRSPMALPSLSLSPASASASSSSTLIVTPLPSSSSSSSLPPKSEEKQKEKRLSLGLTISTPTHPQTQTQTPVQAKMSARGFVEPHHSHLPRRTRAKAKTTSVDLASHLAKQMATEKEASLDSKHSAAPFTTPAPTPTTNSRIDDSHPAFLPTSPSPAPGPPPPLSRSRSSFPPRSLFPGLHDAPANDETPPTHLLSLKLPPSPPPELNLGSRTTPPRPTPTPLTSTALALSLGLGFNPNLGSPTPATPGSAPVHTPMNKGPLHGNLPRRTARARARVRAGTAPSHQHQQTARAQARTRSTLPADVRADAQLDERRESGAGAGAGAGSSEETQDGTDGGEAEGLIPEEPATPTPARAQVGGSARLMIGQGQGQRRHLRRGGVLDSDRAGKAHISPAVGLEAGVDVEAEVEAVAKAEAKAKTKEDMLEERACIQPIGYGTGVEVGFLSSACVDGAAEELEEDGFWGLPPRLDGLEPEVGTGTTTTTTTTDNDKPNVDDNDNDIIMEKLRWARMRKVVLRVVMDHDDDDGADGGLDCDDGHERRGGGDARIGGMTGATTSDGGSTVGGEDYSVDTTPPMTQSCRSESPVSSPNPERVLQPPRELELELDLPTDLTAYKEGETALTSEQMVDAFAFIGRHLAYAYAPPLPPLVSGARTSDDGASTSTSTDTDKRKRTKPKKKIRILTPRARPEDAMSLAVGYLAYTSSSLSASSTVSHCEHELDVENPYTRPHLLWMHLMDYGADMETDSRGSETGRGGDAGPDANANVGVDVDANANVDANVDAEVVNELPQLDRGIRDEWRGVLSYDGLMKVHSAFASAGSDSSSDAGAAGGGGGPSIGV</sequence>
<feature type="compositionally biased region" description="Low complexity" evidence="1">
    <location>
        <begin position="227"/>
        <end position="240"/>
    </location>
</feature>
<feature type="compositionally biased region" description="Low complexity" evidence="1">
    <location>
        <begin position="170"/>
        <end position="183"/>
    </location>
</feature>